<name>A0A6S7AB95_9BURK</name>
<accession>A0A6S7AB95</accession>
<gene>
    <name evidence="3" type="ORF">LMG3441_03848</name>
</gene>
<evidence type="ECO:0000313" key="4">
    <source>
        <dbReference type="Proteomes" id="UP000494269"/>
    </source>
</evidence>
<keyword evidence="4" id="KW-1185">Reference proteome</keyword>
<evidence type="ECO:0000313" key="3">
    <source>
        <dbReference type="EMBL" id="CAB3721319.1"/>
    </source>
</evidence>
<evidence type="ECO:0000256" key="1">
    <source>
        <dbReference type="SAM" id="MobiDB-lite"/>
    </source>
</evidence>
<reference evidence="3 4" key="1">
    <citation type="submission" date="2020-04" db="EMBL/GenBank/DDBJ databases">
        <authorList>
            <person name="De Canck E."/>
        </authorList>
    </citation>
    <scope>NUCLEOTIDE SEQUENCE [LARGE SCALE GENOMIC DNA]</scope>
    <source>
        <strain evidence="3 4">LMG 3441</strain>
    </source>
</reference>
<feature type="region of interest" description="Disordered" evidence="1">
    <location>
        <begin position="1"/>
        <end position="28"/>
    </location>
</feature>
<dbReference type="SMART" id="SM00850">
    <property type="entry name" value="LytTR"/>
    <property type="match status" value="1"/>
</dbReference>
<dbReference type="Pfam" id="PF01590">
    <property type="entry name" value="GAF"/>
    <property type="match status" value="1"/>
</dbReference>
<feature type="domain" description="HTH LytTR-type" evidence="2">
    <location>
        <begin position="261"/>
        <end position="313"/>
    </location>
</feature>
<dbReference type="InterPro" id="IPR003018">
    <property type="entry name" value="GAF"/>
</dbReference>
<dbReference type="RefSeq" id="WP_254600636.1">
    <property type="nucleotide sequence ID" value="NZ_CADIJQ010000006.1"/>
</dbReference>
<dbReference type="SUPFAM" id="SSF55781">
    <property type="entry name" value="GAF domain-like"/>
    <property type="match status" value="1"/>
</dbReference>
<protein>
    <recommendedName>
        <fullName evidence="2">HTH LytTR-type domain-containing protein</fullName>
    </recommendedName>
</protein>
<dbReference type="SMART" id="SM00065">
    <property type="entry name" value="GAF"/>
    <property type="match status" value="1"/>
</dbReference>
<dbReference type="PROSITE" id="PS50930">
    <property type="entry name" value="HTH_LYTTR"/>
    <property type="match status" value="1"/>
</dbReference>
<dbReference type="GO" id="GO:0003677">
    <property type="term" value="F:DNA binding"/>
    <property type="evidence" value="ECO:0007669"/>
    <property type="project" value="InterPro"/>
</dbReference>
<sequence length="313" mass="35813">MKDAVQYQTHTAFDGAAGTEPDRPSDRSPDWVYRCAMSLLKRPADDAISEQLAFMGETSDVDRSWLIEYRPDMLRFRNTHEWCRGQTQPFVAELQDVPTTLIAWLHRFMVKGYAVAIHDVHDLPRTARIIQAEFVRQGNKSVLSVPVFHDKKLYGIIGFDTTARHRSWSAAEVNALYQCANLIGQAKYSNSLDHNRTAMHESSMSVVYLNMRGVVRGVQPETIVGVRSAGNYSEIWLEDGSMVLDSRALGMWSTLLPEKIFFRVHRTAIANALHVMDVDRRSVDKWLIRMRSVEGAWPVSRSYRKPLRERMGI</sequence>
<organism evidence="3 4">
    <name type="scientific">Achromobacter kerstersii</name>
    <dbReference type="NCBI Taxonomy" id="1353890"/>
    <lineage>
        <taxon>Bacteria</taxon>
        <taxon>Pseudomonadati</taxon>
        <taxon>Pseudomonadota</taxon>
        <taxon>Betaproteobacteria</taxon>
        <taxon>Burkholderiales</taxon>
        <taxon>Alcaligenaceae</taxon>
        <taxon>Achromobacter</taxon>
    </lineage>
</organism>
<evidence type="ECO:0000259" key="2">
    <source>
        <dbReference type="PROSITE" id="PS50930"/>
    </source>
</evidence>
<dbReference type="EMBL" id="CADIJQ010000006">
    <property type="protein sequence ID" value="CAB3721319.1"/>
    <property type="molecule type" value="Genomic_DNA"/>
</dbReference>
<dbReference type="Proteomes" id="UP000494269">
    <property type="component" value="Unassembled WGS sequence"/>
</dbReference>
<dbReference type="InterPro" id="IPR007492">
    <property type="entry name" value="LytTR_DNA-bd_dom"/>
</dbReference>
<feature type="compositionally biased region" description="Polar residues" evidence="1">
    <location>
        <begin position="1"/>
        <end position="11"/>
    </location>
</feature>
<proteinExistence type="predicted"/>
<dbReference type="AlphaFoldDB" id="A0A6S7AB95"/>
<dbReference type="Gene3D" id="2.40.50.1020">
    <property type="entry name" value="LytTr DNA-binding domain"/>
    <property type="match status" value="1"/>
</dbReference>
<dbReference type="Pfam" id="PF04397">
    <property type="entry name" value="LytTR"/>
    <property type="match status" value="1"/>
</dbReference>
<dbReference type="Gene3D" id="3.30.450.40">
    <property type="match status" value="1"/>
</dbReference>
<dbReference type="InterPro" id="IPR029016">
    <property type="entry name" value="GAF-like_dom_sf"/>
</dbReference>